<dbReference type="EMBL" id="JAWXYB010000006">
    <property type="protein sequence ID" value="MDX5929449.1"/>
    <property type="molecule type" value="Genomic_DNA"/>
</dbReference>
<dbReference type="RefSeq" id="WP_319612522.1">
    <property type="nucleotide sequence ID" value="NZ_JAWXYB010000006.1"/>
</dbReference>
<comment type="caution">
    <text evidence="2">The sequence shown here is derived from an EMBL/GenBank/DDBJ whole genome shotgun (WGS) entry which is preliminary data.</text>
</comment>
<feature type="compositionally biased region" description="Basic and acidic residues" evidence="1">
    <location>
        <begin position="8"/>
        <end position="26"/>
    </location>
</feature>
<accession>A0AAW9DLH5</accession>
<organism evidence="2 3">
    <name type="scientific">Acidiphilium acidophilum</name>
    <name type="common">Thiobacillus acidophilus</name>
    <dbReference type="NCBI Taxonomy" id="76588"/>
    <lineage>
        <taxon>Bacteria</taxon>
        <taxon>Pseudomonadati</taxon>
        <taxon>Pseudomonadota</taxon>
        <taxon>Alphaproteobacteria</taxon>
        <taxon>Acetobacterales</taxon>
        <taxon>Acidocellaceae</taxon>
        <taxon>Acidiphilium</taxon>
    </lineage>
</organism>
<dbReference type="Pfam" id="PF21983">
    <property type="entry name" value="NikA-like"/>
    <property type="match status" value="1"/>
</dbReference>
<feature type="region of interest" description="Disordered" evidence="1">
    <location>
        <begin position="1"/>
        <end position="26"/>
    </location>
</feature>
<dbReference type="Proteomes" id="UP001279553">
    <property type="component" value="Unassembled WGS sequence"/>
</dbReference>
<evidence type="ECO:0000313" key="2">
    <source>
        <dbReference type="EMBL" id="MDX5929449.1"/>
    </source>
</evidence>
<dbReference type="AlphaFoldDB" id="A0AAW9DLH5"/>
<evidence type="ECO:0000313" key="3">
    <source>
        <dbReference type="Proteomes" id="UP001279553"/>
    </source>
</evidence>
<proteinExistence type="predicted"/>
<keyword evidence="3" id="KW-1185">Reference proteome</keyword>
<protein>
    <submittedName>
        <fullName evidence="2">Uncharacterized protein</fullName>
    </submittedName>
</protein>
<sequence>MKRPGVRRPREAKEGRTVKVETRCTPSERDAIRARAASVEMRLSDYLRAAALHSEIRSKADKHAVRALAGFTGELGRLGGLLKLWLLERRGDGASAIKVDHVLDQISATITRMDEEMERL</sequence>
<gene>
    <name evidence="2" type="ORF">SIL87_01535</name>
</gene>
<name>A0AAW9DLH5_ACIAO</name>
<evidence type="ECO:0000256" key="1">
    <source>
        <dbReference type="SAM" id="MobiDB-lite"/>
    </source>
</evidence>
<dbReference type="InterPro" id="IPR053842">
    <property type="entry name" value="NikA-like"/>
</dbReference>
<reference evidence="2 3" key="1">
    <citation type="submission" date="2023-11" db="EMBL/GenBank/DDBJ databases">
        <title>MicrobeMod: A computational toolkit for identifying prokaryotic methylation and restriction-modification with nanopore sequencing.</title>
        <authorList>
            <person name="Crits-Christoph A."/>
            <person name="Kang S.C."/>
            <person name="Lee H."/>
            <person name="Ostrov N."/>
        </authorList>
    </citation>
    <scope>NUCLEOTIDE SEQUENCE [LARGE SCALE GENOMIC DNA]</scope>
    <source>
        <strain evidence="2 3">DSMZ 700</strain>
    </source>
</reference>